<dbReference type="RefSeq" id="XP_009531103.1">
    <property type="nucleotide sequence ID" value="XM_009532808.1"/>
</dbReference>
<name>G4ZV50_PHYSP</name>
<dbReference type="GeneID" id="20647009"/>
<proteinExistence type="predicted"/>
<feature type="compositionally biased region" description="Basic and acidic residues" evidence="1">
    <location>
        <begin position="22"/>
        <end position="34"/>
    </location>
</feature>
<dbReference type="EMBL" id="JH159156">
    <property type="protein sequence ID" value="EGZ13674.1"/>
    <property type="molecule type" value="Genomic_DNA"/>
</dbReference>
<dbReference type="KEGG" id="psoj:PHYSODRAFT_335423"/>
<feature type="compositionally biased region" description="Polar residues" evidence="1">
    <location>
        <begin position="35"/>
        <end position="59"/>
    </location>
</feature>
<sequence length="347" mass="35555">MATNVVARDERAQRRAASAERAAAEAARRAKETTEVTVDTGDSSTLTLESSVITSTSGDTPLGSASDGRGGAGSGHPGGDGQAGGGRGRTGRDEGAGSGREPAGGNDGERSTSGSSGDVARSNLTGGDTTPTAGDGGRCGGGHGDDGHGGDGGHGERVGQREAATSFSGDYVDLTGTGGGGGHGGAGPGRASTPPPTLGAARMRAVAAPIVVREKAKALKLTKFKGVDDTMPVSMWLKTVRQEVRRQAVTMGVEWNENQLYQEVASHLEGEAKRWFATVMESVQPDSSRAPYQLGQVRSWDEIDGRYVWSVHISNGDSVSMGLQELAECVAENFQLGVDIMGDVQIA</sequence>
<feature type="compositionally biased region" description="Basic and acidic residues" evidence="1">
    <location>
        <begin position="143"/>
        <end position="160"/>
    </location>
</feature>
<evidence type="ECO:0000256" key="1">
    <source>
        <dbReference type="SAM" id="MobiDB-lite"/>
    </source>
</evidence>
<protein>
    <submittedName>
        <fullName evidence="2">Uncharacterized protein</fullName>
    </submittedName>
</protein>
<feature type="compositionally biased region" description="Gly residues" evidence="1">
    <location>
        <begin position="176"/>
        <end position="188"/>
    </location>
</feature>
<dbReference type="Proteomes" id="UP000002640">
    <property type="component" value="Unassembled WGS sequence"/>
</dbReference>
<evidence type="ECO:0000313" key="3">
    <source>
        <dbReference type="Proteomes" id="UP000002640"/>
    </source>
</evidence>
<dbReference type="InParanoid" id="G4ZV50"/>
<organism evidence="2 3">
    <name type="scientific">Phytophthora sojae (strain P6497)</name>
    <name type="common">Soybean stem and root rot agent</name>
    <name type="synonym">Phytophthora megasperma f. sp. glycines</name>
    <dbReference type="NCBI Taxonomy" id="1094619"/>
    <lineage>
        <taxon>Eukaryota</taxon>
        <taxon>Sar</taxon>
        <taxon>Stramenopiles</taxon>
        <taxon>Oomycota</taxon>
        <taxon>Peronosporomycetes</taxon>
        <taxon>Peronosporales</taxon>
        <taxon>Peronosporaceae</taxon>
        <taxon>Phytophthora</taxon>
    </lineage>
</organism>
<feature type="region of interest" description="Disordered" evidence="1">
    <location>
        <begin position="1"/>
        <end position="198"/>
    </location>
</feature>
<accession>G4ZV50</accession>
<feature type="compositionally biased region" description="Gly residues" evidence="1">
    <location>
        <begin position="68"/>
        <end position="88"/>
    </location>
</feature>
<reference evidence="2 3" key="1">
    <citation type="journal article" date="2006" name="Science">
        <title>Phytophthora genome sequences uncover evolutionary origins and mechanisms of pathogenesis.</title>
        <authorList>
            <person name="Tyler B.M."/>
            <person name="Tripathy S."/>
            <person name="Zhang X."/>
            <person name="Dehal P."/>
            <person name="Jiang R.H."/>
            <person name="Aerts A."/>
            <person name="Arredondo F.D."/>
            <person name="Baxter L."/>
            <person name="Bensasson D."/>
            <person name="Beynon J.L."/>
            <person name="Chapman J."/>
            <person name="Damasceno C.M."/>
            <person name="Dorrance A.E."/>
            <person name="Dou D."/>
            <person name="Dickerman A.W."/>
            <person name="Dubchak I.L."/>
            <person name="Garbelotto M."/>
            <person name="Gijzen M."/>
            <person name="Gordon S.G."/>
            <person name="Govers F."/>
            <person name="Grunwald N.J."/>
            <person name="Huang W."/>
            <person name="Ivors K.L."/>
            <person name="Jones R.W."/>
            <person name="Kamoun S."/>
            <person name="Krampis K."/>
            <person name="Lamour K.H."/>
            <person name="Lee M.K."/>
            <person name="McDonald W.H."/>
            <person name="Medina M."/>
            <person name="Meijer H.J."/>
            <person name="Nordberg E.K."/>
            <person name="Maclean D.J."/>
            <person name="Ospina-Giraldo M.D."/>
            <person name="Morris P.F."/>
            <person name="Phuntumart V."/>
            <person name="Putnam N.H."/>
            <person name="Rash S."/>
            <person name="Rose J.K."/>
            <person name="Sakihama Y."/>
            <person name="Salamov A.A."/>
            <person name="Savidor A."/>
            <person name="Scheuring C.F."/>
            <person name="Smith B.M."/>
            <person name="Sobral B.W."/>
            <person name="Terry A."/>
            <person name="Torto-Alalibo T.A."/>
            <person name="Win J."/>
            <person name="Xu Z."/>
            <person name="Zhang H."/>
            <person name="Grigoriev I.V."/>
            <person name="Rokhsar D.S."/>
            <person name="Boore J.L."/>
        </authorList>
    </citation>
    <scope>NUCLEOTIDE SEQUENCE [LARGE SCALE GENOMIC DNA]</scope>
    <source>
        <strain evidence="2 3">P6497</strain>
    </source>
</reference>
<gene>
    <name evidence="2" type="ORF">PHYSODRAFT_335423</name>
</gene>
<evidence type="ECO:0000313" key="2">
    <source>
        <dbReference type="EMBL" id="EGZ13674.1"/>
    </source>
</evidence>
<dbReference type="AlphaFoldDB" id="G4ZV50"/>
<keyword evidence="3" id="KW-1185">Reference proteome</keyword>